<keyword evidence="3" id="KW-1185">Reference proteome</keyword>
<evidence type="ECO:0000256" key="1">
    <source>
        <dbReference type="SAM" id="MobiDB-lite"/>
    </source>
</evidence>
<feature type="region of interest" description="Disordered" evidence="1">
    <location>
        <begin position="1"/>
        <end position="35"/>
    </location>
</feature>
<protein>
    <submittedName>
        <fullName evidence="2">Uncharacterized protein</fullName>
    </submittedName>
</protein>
<reference evidence="2 3" key="1">
    <citation type="submission" date="2021-06" db="EMBL/GenBank/DDBJ databases">
        <authorList>
            <person name="Palmer J.M."/>
        </authorList>
    </citation>
    <scope>NUCLEOTIDE SEQUENCE [LARGE SCALE GENOMIC DNA]</scope>
    <source>
        <strain evidence="2 3">XC_2019</strain>
        <tissue evidence="2">Muscle</tissue>
    </source>
</reference>
<proteinExistence type="predicted"/>
<accession>A0ABV0QW95</accession>
<comment type="caution">
    <text evidence="2">The sequence shown here is derived from an EMBL/GenBank/DDBJ whole genome shotgun (WGS) entry which is preliminary data.</text>
</comment>
<evidence type="ECO:0000313" key="3">
    <source>
        <dbReference type="Proteomes" id="UP001434883"/>
    </source>
</evidence>
<evidence type="ECO:0000313" key="2">
    <source>
        <dbReference type="EMBL" id="MEQ2200039.1"/>
    </source>
</evidence>
<feature type="compositionally biased region" description="Basic residues" evidence="1">
    <location>
        <begin position="1"/>
        <end position="17"/>
    </location>
</feature>
<dbReference type="EMBL" id="JAHRIN010025653">
    <property type="protein sequence ID" value="MEQ2200039.1"/>
    <property type="molecule type" value="Genomic_DNA"/>
</dbReference>
<sequence length="114" mass="12962">MAPWNRRRSLKSAKKKQERPAVYSAAGQHGGSQQEDRGLDLFCASHLCYKSTTVEVSEHHQRVPQEQTEKSLNNLCLLVLLKLMMKMTGPLTASTSSRIFHEGMVLWKQVMFTT</sequence>
<name>A0ABV0QW95_9TELE</name>
<gene>
    <name evidence="2" type="ORF">XENOCAPTIV_020622</name>
</gene>
<organism evidence="2 3">
    <name type="scientific">Xenoophorus captivus</name>
    <dbReference type="NCBI Taxonomy" id="1517983"/>
    <lineage>
        <taxon>Eukaryota</taxon>
        <taxon>Metazoa</taxon>
        <taxon>Chordata</taxon>
        <taxon>Craniata</taxon>
        <taxon>Vertebrata</taxon>
        <taxon>Euteleostomi</taxon>
        <taxon>Actinopterygii</taxon>
        <taxon>Neopterygii</taxon>
        <taxon>Teleostei</taxon>
        <taxon>Neoteleostei</taxon>
        <taxon>Acanthomorphata</taxon>
        <taxon>Ovalentaria</taxon>
        <taxon>Atherinomorphae</taxon>
        <taxon>Cyprinodontiformes</taxon>
        <taxon>Goodeidae</taxon>
        <taxon>Xenoophorus</taxon>
    </lineage>
</organism>
<dbReference type="Proteomes" id="UP001434883">
    <property type="component" value="Unassembled WGS sequence"/>
</dbReference>